<evidence type="ECO:0000313" key="1">
    <source>
        <dbReference type="EMBL" id="MED7820917.1"/>
    </source>
</evidence>
<gene>
    <name evidence="1" type="ORF">VXC91_02665</name>
</gene>
<name>A0ABU7F9P4_9ACTN</name>
<reference evidence="1" key="1">
    <citation type="submission" date="2024-01" db="EMBL/GenBank/DDBJ databases">
        <title>First draft genome sequence data of TA4-1, the type strain of Gram-positive actinobacterium Streptomyces chiangmaiensis.</title>
        <authorList>
            <person name="Yasawong M."/>
            <person name="Nantapong N."/>
        </authorList>
    </citation>
    <scope>NUCLEOTIDE SEQUENCE</scope>
    <source>
        <strain evidence="1">TA4-1</strain>
    </source>
</reference>
<evidence type="ECO:0000313" key="2">
    <source>
        <dbReference type="Proteomes" id="UP001333996"/>
    </source>
</evidence>
<comment type="caution">
    <text evidence="1">The sequence shown here is derived from an EMBL/GenBank/DDBJ whole genome shotgun (WGS) entry which is preliminary data.</text>
</comment>
<accession>A0ABU7F9P4</accession>
<proteinExistence type="predicted"/>
<dbReference type="Proteomes" id="UP001333996">
    <property type="component" value="Unassembled WGS sequence"/>
</dbReference>
<protein>
    <submittedName>
        <fullName evidence="1">Uncharacterized protein</fullName>
    </submittedName>
</protein>
<dbReference type="RefSeq" id="WP_329504763.1">
    <property type="nucleotide sequence ID" value="NZ_BAAAYZ010000192.1"/>
</dbReference>
<sequence length="51" mass="5379">MFIAPLSTPDSSQATLDAFRPARRLSAGSGVLTLLTGFALGRRGEARATSW</sequence>
<organism evidence="1 2">
    <name type="scientific">Streptomyces chiangmaiensis</name>
    <dbReference type="NCBI Taxonomy" id="766497"/>
    <lineage>
        <taxon>Bacteria</taxon>
        <taxon>Bacillati</taxon>
        <taxon>Actinomycetota</taxon>
        <taxon>Actinomycetes</taxon>
        <taxon>Kitasatosporales</taxon>
        <taxon>Streptomycetaceae</taxon>
        <taxon>Streptomyces</taxon>
    </lineage>
</organism>
<keyword evidence="2" id="KW-1185">Reference proteome</keyword>
<dbReference type="EMBL" id="JAYWVC010000004">
    <property type="protein sequence ID" value="MED7820917.1"/>
    <property type="molecule type" value="Genomic_DNA"/>
</dbReference>